<comment type="caution">
    <text evidence="2">The sequence shown here is derived from an EMBL/GenBank/DDBJ whole genome shotgun (WGS) entry which is preliminary data.</text>
</comment>
<sequence>MADIPVTEFNITSISKAYMQYATEPLLISLLAISVFWGEVMAIKRFLKEYWANLENGRLTNTKRIYSHLWQLLFTTSILLMMPVALSFFEYILNESMQELIFYAGGEPKGGFATIVKEIEDMEERYPEGPSFFFDSLPDLLAWFNIIVVKPAIAVLIRWEYGLFLAGRFYWLILLEIVFPFAWLSLASEDSSQYFYTWLLNLFKCYLLMPAFVIAIGFADVLMITVFGDPYSLLALILQLIVKFYLLKRATEYVFKLF</sequence>
<feature type="transmembrane region" description="Helical" evidence="1">
    <location>
        <begin position="198"/>
        <end position="219"/>
    </location>
</feature>
<evidence type="ECO:0000313" key="3">
    <source>
        <dbReference type="Proteomes" id="UP000249547"/>
    </source>
</evidence>
<gene>
    <name evidence="2" type="ORF">LX64_05165</name>
</gene>
<feature type="transmembrane region" description="Helical" evidence="1">
    <location>
        <begin position="169"/>
        <end position="186"/>
    </location>
</feature>
<keyword evidence="3" id="KW-1185">Reference proteome</keyword>
<dbReference type="Proteomes" id="UP000249547">
    <property type="component" value="Unassembled WGS sequence"/>
</dbReference>
<dbReference type="AlphaFoldDB" id="A0A327PXI6"/>
<reference evidence="2 3" key="1">
    <citation type="submission" date="2018-06" db="EMBL/GenBank/DDBJ databases">
        <title>Genomic Encyclopedia of Archaeal and Bacterial Type Strains, Phase II (KMG-II): from individual species to whole genera.</title>
        <authorList>
            <person name="Goeker M."/>
        </authorList>
    </citation>
    <scope>NUCLEOTIDE SEQUENCE [LARGE SCALE GENOMIC DNA]</scope>
    <source>
        <strain evidence="2 3">DSM 23857</strain>
    </source>
</reference>
<dbReference type="OrthoDB" id="1046693at2"/>
<evidence type="ECO:0000313" key="2">
    <source>
        <dbReference type="EMBL" id="RAI97020.1"/>
    </source>
</evidence>
<organism evidence="2 3">
    <name type="scientific">Chitinophaga skermanii</name>
    <dbReference type="NCBI Taxonomy" id="331697"/>
    <lineage>
        <taxon>Bacteria</taxon>
        <taxon>Pseudomonadati</taxon>
        <taxon>Bacteroidota</taxon>
        <taxon>Chitinophagia</taxon>
        <taxon>Chitinophagales</taxon>
        <taxon>Chitinophagaceae</taxon>
        <taxon>Chitinophaga</taxon>
    </lineage>
</organism>
<protein>
    <submittedName>
        <fullName evidence="2">Uncharacterized protein</fullName>
    </submittedName>
</protein>
<proteinExistence type="predicted"/>
<evidence type="ECO:0000256" key="1">
    <source>
        <dbReference type="SAM" id="Phobius"/>
    </source>
</evidence>
<keyword evidence="1" id="KW-0472">Membrane</keyword>
<feature type="transmembrane region" description="Helical" evidence="1">
    <location>
        <begin position="26"/>
        <end position="47"/>
    </location>
</feature>
<feature type="transmembrane region" description="Helical" evidence="1">
    <location>
        <begin position="68"/>
        <end position="89"/>
    </location>
</feature>
<keyword evidence="1" id="KW-1133">Transmembrane helix</keyword>
<accession>A0A327PXI6</accession>
<keyword evidence="1" id="KW-0812">Transmembrane</keyword>
<name>A0A327PXI6_9BACT</name>
<dbReference type="EMBL" id="QLLL01000017">
    <property type="protein sequence ID" value="RAI97020.1"/>
    <property type="molecule type" value="Genomic_DNA"/>
</dbReference>
<feature type="transmembrane region" description="Helical" evidence="1">
    <location>
        <begin position="140"/>
        <end position="157"/>
    </location>
</feature>
<dbReference type="RefSeq" id="WP_111600537.1">
    <property type="nucleotide sequence ID" value="NZ_QLLL01000017.1"/>
</dbReference>